<reference evidence="2" key="1">
    <citation type="journal article" date="2020" name="Stud. Mycol.">
        <title>101 Dothideomycetes genomes: a test case for predicting lifestyles and emergence of pathogens.</title>
        <authorList>
            <person name="Haridas S."/>
            <person name="Albert R."/>
            <person name="Binder M."/>
            <person name="Bloem J."/>
            <person name="Labutti K."/>
            <person name="Salamov A."/>
            <person name="Andreopoulos B."/>
            <person name="Baker S."/>
            <person name="Barry K."/>
            <person name="Bills G."/>
            <person name="Bluhm B."/>
            <person name="Cannon C."/>
            <person name="Castanera R."/>
            <person name="Culley D."/>
            <person name="Daum C."/>
            <person name="Ezra D."/>
            <person name="Gonzalez J."/>
            <person name="Henrissat B."/>
            <person name="Kuo A."/>
            <person name="Liang C."/>
            <person name="Lipzen A."/>
            <person name="Lutzoni F."/>
            <person name="Magnuson J."/>
            <person name="Mondo S."/>
            <person name="Nolan M."/>
            <person name="Ohm R."/>
            <person name="Pangilinan J."/>
            <person name="Park H.-J."/>
            <person name="Ramirez L."/>
            <person name="Alfaro M."/>
            <person name="Sun H."/>
            <person name="Tritt A."/>
            <person name="Yoshinaga Y."/>
            <person name="Zwiers L.-H."/>
            <person name="Turgeon B."/>
            <person name="Goodwin S."/>
            <person name="Spatafora J."/>
            <person name="Crous P."/>
            <person name="Grigoriev I."/>
        </authorList>
    </citation>
    <scope>NUCLEOTIDE SEQUENCE</scope>
    <source>
        <strain evidence="2">CBS 113389</strain>
    </source>
</reference>
<evidence type="ECO:0000313" key="2">
    <source>
        <dbReference type="EMBL" id="KAF2479066.1"/>
    </source>
</evidence>
<dbReference type="GeneID" id="54475790"/>
<dbReference type="Proteomes" id="UP000799767">
    <property type="component" value="Unassembled WGS sequence"/>
</dbReference>
<keyword evidence="3" id="KW-1185">Reference proteome</keyword>
<gene>
    <name evidence="2" type="ORF">BDY17DRAFT_304917</name>
</gene>
<dbReference type="Gene3D" id="3.40.50.1820">
    <property type="entry name" value="alpha/beta hydrolase"/>
    <property type="match status" value="1"/>
</dbReference>
<evidence type="ECO:0000259" key="1">
    <source>
        <dbReference type="Pfam" id="PF00561"/>
    </source>
</evidence>
<keyword evidence="2" id="KW-0378">Hydrolase</keyword>
<dbReference type="PANTHER" id="PTHR43194">
    <property type="entry name" value="HYDROLASE ALPHA/BETA FOLD FAMILY"/>
    <property type="match status" value="1"/>
</dbReference>
<sequence>MDRQTGKKSGVVNLPDGLSLYLMSAGPERKSNNEPAVIIEHGLGGSRFEWLATMRLVADFARVYVYERAGYTPSGPPLSHQPPTLQQSAANLKSLLETARIAPPYILVGHSIGGKLIRQFLADYGKDVVSGMVIVDGSPLTVRMPSNCGELCGSTGYLEVVGVKAHHTIPEDEWEKVENEDPSNAAIQQLELEHAAPDGPGTAGRDLYERLKGRQALGDGRLSVIFADEANDLQKMLDYSIEHGCGSQKARDDARKHLENMSVLDEALARESMELSSNARFVKAEGKLKTHNLHVIDPGFVARQIEWVFSGR</sequence>
<dbReference type="InterPro" id="IPR050228">
    <property type="entry name" value="Carboxylesterase_BioH"/>
</dbReference>
<evidence type="ECO:0000313" key="3">
    <source>
        <dbReference type="Proteomes" id="UP000799767"/>
    </source>
</evidence>
<proteinExistence type="predicted"/>
<dbReference type="SUPFAM" id="SSF53474">
    <property type="entry name" value="alpha/beta-Hydrolases"/>
    <property type="match status" value="1"/>
</dbReference>
<dbReference type="RefSeq" id="XP_033585636.1">
    <property type="nucleotide sequence ID" value="XM_033734788.1"/>
</dbReference>
<dbReference type="InterPro" id="IPR000073">
    <property type="entry name" value="AB_hydrolase_1"/>
</dbReference>
<accession>A0A6A6PH13</accession>
<dbReference type="PANTHER" id="PTHR43194:SF2">
    <property type="entry name" value="PEROXISOMAL MEMBRANE PROTEIN LPX1"/>
    <property type="match status" value="1"/>
</dbReference>
<protein>
    <submittedName>
        <fullName evidence="2">Alpha/Beta hydrolase protein</fullName>
    </submittedName>
</protein>
<dbReference type="Pfam" id="PF00561">
    <property type="entry name" value="Abhydrolase_1"/>
    <property type="match status" value="1"/>
</dbReference>
<dbReference type="OrthoDB" id="294702at2759"/>
<dbReference type="InterPro" id="IPR029058">
    <property type="entry name" value="AB_hydrolase_fold"/>
</dbReference>
<dbReference type="EMBL" id="MU001642">
    <property type="protein sequence ID" value="KAF2479066.1"/>
    <property type="molecule type" value="Genomic_DNA"/>
</dbReference>
<dbReference type="GO" id="GO:0016787">
    <property type="term" value="F:hydrolase activity"/>
    <property type="evidence" value="ECO:0007669"/>
    <property type="project" value="UniProtKB-KW"/>
</dbReference>
<organism evidence="2 3">
    <name type="scientific">Neohortaea acidophila</name>
    <dbReference type="NCBI Taxonomy" id="245834"/>
    <lineage>
        <taxon>Eukaryota</taxon>
        <taxon>Fungi</taxon>
        <taxon>Dikarya</taxon>
        <taxon>Ascomycota</taxon>
        <taxon>Pezizomycotina</taxon>
        <taxon>Dothideomycetes</taxon>
        <taxon>Dothideomycetidae</taxon>
        <taxon>Mycosphaerellales</taxon>
        <taxon>Teratosphaeriaceae</taxon>
        <taxon>Neohortaea</taxon>
    </lineage>
</organism>
<name>A0A6A6PH13_9PEZI</name>
<dbReference type="AlphaFoldDB" id="A0A6A6PH13"/>
<feature type="domain" description="AB hydrolase-1" evidence="1">
    <location>
        <begin position="35"/>
        <end position="137"/>
    </location>
</feature>